<dbReference type="Proteomes" id="UP001156706">
    <property type="component" value="Unassembled WGS sequence"/>
</dbReference>
<evidence type="ECO:0008006" key="4">
    <source>
        <dbReference type="Google" id="ProtNLM"/>
    </source>
</evidence>
<keyword evidence="3" id="KW-1185">Reference proteome</keyword>
<proteinExistence type="predicted"/>
<keyword evidence="1" id="KW-0812">Transmembrane</keyword>
<accession>A0ABQ5YP70</accession>
<comment type="caution">
    <text evidence="2">The sequence shown here is derived from an EMBL/GenBank/DDBJ whole genome shotgun (WGS) entry which is preliminary data.</text>
</comment>
<dbReference type="RefSeq" id="WP_284198258.1">
    <property type="nucleotide sequence ID" value="NZ_BSOG01000007.1"/>
</dbReference>
<feature type="transmembrane region" description="Helical" evidence="1">
    <location>
        <begin position="155"/>
        <end position="179"/>
    </location>
</feature>
<feature type="transmembrane region" description="Helical" evidence="1">
    <location>
        <begin position="122"/>
        <end position="143"/>
    </location>
</feature>
<dbReference type="EMBL" id="BSOG01000007">
    <property type="protein sequence ID" value="GLR15190.1"/>
    <property type="molecule type" value="Genomic_DNA"/>
</dbReference>
<reference evidence="3" key="1">
    <citation type="journal article" date="2019" name="Int. J. Syst. Evol. Microbiol.">
        <title>The Global Catalogue of Microorganisms (GCM) 10K type strain sequencing project: providing services to taxonomists for standard genome sequencing and annotation.</title>
        <authorList>
            <consortium name="The Broad Institute Genomics Platform"/>
            <consortium name="The Broad Institute Genome Sequencing Center for Infectious Disease"/>
            <person name="Wu L."/>
            <person name="Ma J."/>
        </authorList>
    </citation>
    <scope>NUCLEOTIDE SEQUENCE [LARGE SCALE GENOMIC DNA]</scope>
    <source>
        <strain evidence="3">NBRC 110044</strain>
    </source>
</reference>
<protein>
    <recommendedName>
        <fullName evidence="4">ABC transporter permease</fullName>
    </recommendedName>
</protein>
<evidence type="ECO:0000256" key="1">
    <source>
        <dbReference type="SAM" id="Phobius"/>
    </source>
</evidence>
<feature type="transmembrane region" description="Helical" evidence="1">
    <location>
        <begin position="236"/>
        <end position="258"/>
    </location>
</feature>
<feature type="transmembrane region" description="Helical" evidence="1">
    <location>
        <begin position="407"/>
        <end position="428"/>
    </location>
</feature>
<sequence length="496" mass="54524">MNLQAKPGSVAWLLKWDLIQLWNWLGTTSERRIGKRYAWLSRLVLLVLLHMPALLILLLPAPERRSDDVKLAIDIAMTFLACMLFLSMTFMAIYTAVTALGERKYTELVLTSPLPERTLGRWFIASNAMGTLVGFPLFVLPFVNVLVCFGKPQALLVYLSIAGYALTAASIGVLVAFGLQRLLGPARAKRYVGLIGIVLLLTSGVVISLGMKMLKAAQLTPQPWHKFVAGTVAGEWLPTLVVLLLGLALWLGLARFAARGVKMAAETQVVAAAPVNDKPLRFEVSPVRALLNKEWRLMLRYPMLAMNLANPVMMLIFPLMHVLEGKGAWHEALDMTVAFSGGMAAMTAHSLCWAASSLDESPALLWSAPMQRERWRRWQLLAGLLPTWLAMLPVLAIVAWVAPLKAVGLAVVAVAAGIGGGLLAQSFYRPVAKHERNMQYGMRTPQVIIMMLYGAAWGGVSTALNGFALGLVLLPFVLGLPAWLLMRMEDREYLYD</sequence>
<gene>
    <name evidence="2" type="ORF">GCM10007907_39800</name>
</gene>
<evidence type="ECO:0000313" key="3">
    <source>
        <dbReference type="Proteomes" id="UP001156706"/>
    </source>
</evidence>
<evidence type="ECO:0000313" key="2">
    <source>
        <dbReference type="EMBL" id="GLR15190.1"/>
    </source>
</evidence>
<keyword evidence="1" id="KW-0472">Membrane</keyword>
<feature type="transmembrane region" description="Helical" evidence="1">
    <location>
        <begin position="466"/>
        <end position="486"/>
    </location>
</feature>
<feature type="transmembrane region" description="Helical" evidence="1">
    <location>
        <begin position="378"/>
        <end position="401"/>
    </location>
</feature>
<feature type="transmembrane region" description="Helical" evidence="1">
    <location>
        <begin position="440"/>
        <end position="460"/>
    </location>
</feature>
<feature type="transmembrane region" description="Helical" evidence="1">
    <location>
        <begin position="39"/>
        <end position="59"/>
    </location>
</feature>
<organism evidence="2 3">
    <name type="scientific">Chitinimonas prasina</name>
    <dbReference type="NCBI Taxonomy" id="1434937"/>
    <lineage>
        <taxon>Bacteria</taxon>
        <taxon>Pseudomonadati</taxon>
        <taxon>Pseudomonadota</taxon>
        <taxon>Betaproteobacteria</taxon>
        <taxon>Neisseriales</taxon>
        <taxon>Chitinibacteraceae</taxon>
        <taxon>Chitinimonas</taxon>
    </lineage>
</organism>
<keyword evidence="1" id="KW-1133">Transmembrane helix</keyword>
<name>A0ABQ5YP70_9NEIS</name>
<feature type="transmembrane region" description="Helical" evidence="1">
    <location>
        <begin position="191"/>
        <end position="211"/>
    </location>
</feature>
<feature type="transmembrane region" description="Helical" evidence="1">
    <location>
        <begin position="71"/>
        <end position="101"/>
    </location>
</feature>